<sequence>MKYLISILLCLALNVKGQTVYKTPSGAKFHGSSCRMVKNVSSSLPLRKALEMGLQPCKICNPISQSSAYGFVSVPKKVNGTDKGNQCLGTTKAGTRCKHYTRIGNDYCFQHLPTN</sequence>
<evidence type="ECO:0000313" key="2">
    <source>
        <dbReference type="Proteomes" id="UP000186744"/>
    </source>
</evidence>
<dbReference type="EMBL" id="FTOL01000004">
    <property type="protein sequence ID" value="SIT05692.1"/>
    <property type="molecule type" value="Genomic_DNA"/>
</dbReference>
<dbReference type="RefSeq" id="WP_076552619.1">
    <property type="nucleotide sequence ID" value="NZ_FTOL01000004.1"/>
</dbReference>
<dbReference type="InterPro" id="IPR035451">
    <property type="entry name" value="Ada-like_dom_sf"/>
</dbReference>
<dbReference type="STRING" id="373668.SAMN05421786_104393"/>
<keyword evidence="2" id="KW-1185">Reference proteome</keyword>
<gene>
    <name evidence="1" type="ORF">SAMN05421786_104393</name>
</gene>
<protein>
    <submittedName>
        <fullName evidence="1">Uncharacterized protein</fullName>
    </submittedName>
</protein>
<dbReference type="OrthoDB" id="666576at2"/>
<reference evidence="2" key="1">
    <citation type="submission" date="2017-01" db="EMBL/GenBank/DDBJ databases">
        <authorList>
            <person name="Varghese N."/>
            <person name="Submissions S."/>
        </authorList>
    </citation>
    <scope>NUCLEOTIDE SEQUENCE [LARGE SCALE GENOMIC DNA]</scope>
    <source>
        <strain evidence="2">DSM 18017</strain>
    </source>
</reference>
<dbReference type="AlphaFoldDB" id="A0A1N7P500"/>
<accession>A0A1N7P500</accession>
<organism evidence="1 2">
    <name type="scientific">Chryseobacterium ureilyticum</name>
    <dbReference type="NCBI Taxonomy" id="373668"/>
    <lineage>
        <taxon>Bacteria</taxon>
        <taxon>Pseudomonadati</taxon>
        <taxon>Bacteroidota</taxon>
        <taxon>Flavobacteriia</taxon>
        <taxon>Flavobacteriales</taxon>
        <taxon>Weeksellaceae</taxon>
        <taxon>Chryseobacterium group</taxon>
        <taxon>Chryseobacterium</taxon>
    </lineage>
</organism>
<evidence type="ECO:0000313" key="1">
    <source>
        <dbReference type="EMBL" id="SIT05692.1"/>
    </source>
</evidence>
<name>A0A1N7P500_9FLAO</name>
<proteinExistence type="predicted"/>
<dbReference type="Proteomes" id="UP000186744">
    <property type="component" value="Unassembled WGS sequence"/>
</dbReference>
<dbReference type="SUPFAM" id="SSF57884">
    <property type="entry name" value="Ada DNA repair protein, N-terminal domain (N-Ada 10)"/>
    <property type="match status" value="1"/>
</dbReference>